<comment type="caution">
    <text evidence="4">The sequence shown here is derived from an EMBL/GenBank/DDBJ whole genome shotgun (WGS) entry which is preliminary data.</text>
</comment>
<evidence type="ECO:0000313" key="4">
    <source>
        <dbReference type="EMBL" id="GHB11801.1"/>
    </source>
</evidence>
<feature type="domain" description="YscD-like Bon-like" evidence="2">
    <location>
        <begin position="193"/>
        <end position="253"/>
    </location>
</feature>
<reference evidence="5" key="1">
    <citation type="journal article" date="2019" name="Int. J. Syst. Evol. Microbiol.">
        <title>The Global Catalogue of Microorganisms (GCM) 10K type strain sequencing project: providing services to taxonomists for standard genome sequencing and annotation.</title>
        <authorList>
            <consortium name="The Broad Institute Genomics Platform"/>
            <consortium name="The Broad Institute Genome Sequencing Center for Infectious Disease"/>
            <person name="Wu L."/>
            <person name="Ma J."/>
        </authorList>
    </citation>
    <scope>NUCLEOTIDE SEQUENCE [LARGE SCALE GENOMIC DNA]</scope>
    <source>
        <strain evidence="5">KCTC 32998</strain>
    </source>
</reference>
<evidence type="ECO:0008006" key="6">
    <source>
        <dbReference type="Google" id="ProtNLM"/>
    </source>
</evidence>
<accession>A0ABQ3DT85</accession>
<dbReference type="Pfam" id="PF23893">
    <property type="entry name" value="Y4YQ_C"/>
    <property type="match status" value="1"/>
</dbReference>
<dbReference type="InterPro" id="IPR053946">
    <property type="entry name" value="YscD_ppl_3rd"/>
</dbReference>
<protein>
    <recommendedName>
        <fullName evidence="6">YscD cytoplasmic domain-containing protein</fullName>
    </recommendedName>
</protein>
<keyword evidence="5" id="KW-1185">Reference proteome</keyword>
<dbReference type="Pfam" id="PF16697">
    <property type="entry name" value="Yop-YscD_cpl"/>
    <property type="match status" value="1"/>
</dbReference>
<dbReference type="InterPro" id="IPR057770">
    <property type="entry name" value="YscD/Y4YQ_C"/>
</dbReference>
<organism evidence="4 5">
    <name type="scientific">Salinicola rhizosphaerae</name>
    <dbReference type="NCBI Taxonomy" id="1443141"/>
    <lineage>
        <taxon>Bacteria</taxon>
        <taxon>Pseudomonadati</taxon>
        <taxon>Pseudomonadota</taxon>
        <taxon>Gammaproteobacteria</taxon>
        <taxon>Oceanospirillales</taxon>
        <taxon>Halomonadaceae</taxon>
        <taxon>Salinicola</taxon>
    </lineage>
</organism>
<gene>
    <name evidence="4" type="ORF">GCM10009038_06700</name>
</gene>
<sequence>MNTVSPSPASTQDIVATLEVISGLHRGAVIEWRGAACHIGADESADVWLGDAGISPEHTILRFHGRQMAVEAAGGDITVADQTVREGTGLRCESPVTIRLGNATIRISRPTPPPLLPKFPRLPGMPPRLKRSLNRSAPVMALIVTLGVLGLYEFVDVNQAGANIGSFEPLVTVDEQAIRGARQLVADAEPGPATALRDHLAAAGLNAMTVSRHDRYLSVSGHYDQGQKSAWDETQRWFDQRFGSRHVLLNSVTARSTPSQPDLQLSAVWLGENPYVIDRDGKRLYPGAALPSGWVVSAIDDQRVLLRHGDEQFSLTL</sequence>
<evidence type="ECO:0000259" key="2">
    <source>
        <dbReference type="Pfam" id="PF21934"/>
    </source>
</evidence>
<dbReference type="Gene3D" id="2.60.200.20">
    <property type="match status" value="1"/>
</dbReference>
<feature type="domain" description="YscD cytoplasmic" evidence="1">
    <location>
        <begin position="19"/>
        <end position="98"/>
    </location>
</feature>
<evidence type="ECO:0000313" key="5">
    <source>
        <dbReference type="Proteomes" id="UP000646745"/>
    </source>
</evidence>
<evidence type="ECO:0000259" key="1">
    <source>
        <dbReference type="Pfam" id="PF16697"/>
    </source>
</evidence>
<dbReference type="SUPFAM" id="SSF49879">
    <property type="entry name" value="SMAD/FHA domain"/>
    <property type="match status" value="1"/>
</dbReference>
<dbReference type="InterPro" id="IPR032030">
    <property type="entry name" value="YscD_cytoplasmic_dom"/>
</dbReference>
<dbReference type="Pfam" id="PF21934">
    <property type="entry name" value="Yop-YscD_ppl_3rd"/>
    <property type="match status" value="1"/>
</dbReference>
<dbReference type="InterPro" id="IPR008984">
    <property type="entry name" value="SMAD_FHA_dom_sf"/>
</dbReference>
<dbReference type="Proteomes" id="UP000646745">
    <property type="component" value="Unassembled WGS sequence"/>
</dbReference>
<dbReference type="RefSeq" id="WP_189443208.1">
    <property type="nucleotide sequence ID" value="NZ_BMZI01000002.1"/>
</dbReference>
<name>A0ABQ3DT85_9GAMM</name>
<proteinExistence type="predicted"/>
<feature type="domain" description="YscD/Y4YQ C-terminal" evidence="3">
    <location>
        <begin position="263"/>
        <end position="315"/>
    </location>
</feature>
<evidence type="ECO:0000259" key="3">
    <source>
        <dbReference type="Pfam" id="PF23893"/>
    </source>
</evidence>
<dbReference type="EMBL" id="BMZI01000002">
    <property type="protein sequence ID" value="GHB11801.1"/>
    <property type="molecule type" value="Genomic_DNA"/>
</dbReference>